<dbReference type="GO" id="GO:0000049">
    <property type="term" value="F:tRNA binding"/>
    <property type="evidence" value="ECO:0007669"/>
    <property type="project" value="EnsemblFungi"/>
</dbReference>
<dbReference type="OrthoDB" id="30195at2759"/>
<evidence type="ECO:0000313" key="1">
    <source>
        <dbReference type="EMBL" id="CCE65382.1"/>
    </source>
</evidence>
<name>G8BZQ4_TETPH</name>
<dbReference type="InterPro" id="IPR015943">
    <property type="entry name" value="WD40/YVTN_repeat-like_dom_sf"/>
</dbReference>
<dbReference type="Proteomes" id="UP000005666">
    <property type="component" value="Chromosome 12"/>
</dbReference>
<protein>
    <recommendedName>
        <fullName evidence="3">Small-subunit processome Utp12 domain-containing protein</fullName>
    </recommendedName>
</protein>
<dbReference type="GO" id="GO:0033553">
    <property type="term" value="C:rDNA heterochromatin"/>
    <property type="evidence" value="ECO:0007669"/>
    <property type="project" value="EnsemblFungi"/>
</dbReference>
<dbReference type="eggNOG" id="ENOG502QSYR">
    <property type="taxonomic scope" value="Eukaryota"/>
</dbReference>
<reference evidence="1 2" key="1">
    <citation type="journal article" date="2011" name="Proc. Natl. Acad. Sci. U.S.A.">
        <title>Evolutionary erosion of yeast sex chromosomes by mating-type switching accidents.</title>
        <authorList>
            <person name="Gordon J.L."/>
            <person name="Armisen D."/>
            <person name="Proux-Wera E."/>
            <person name="Oheigeartaigh S.S."/>
            <person name="Byrne K.P."/>
            <person name="Wolfe K.H."/>
        </authorList>
    </citation>
    <scope>NUCLEOTIDE SEQUENCE [LARGE SCALE GENOMIC DNA]</scope>
    <source>
        <strain evidence="2">ATCC 24235 / CBS 4417 / NBRC 1672 / NRRL Y-8282 / UCD 70-5</strain>
    </source>
</reference>
<dbReference type="GO" id="GO:0045943">
    <property type="term" value="P:positive regulation of transcription by RNA polymerase I"/>
    <property type="evidence" value="ECO:0007669"/>
    <property type="project" value="EnsemblFungi"/>
</dbReference>
<dbReference type="RefSeq" id="XP_003687816.1">
    <property type="nucleotide sequence ID" value="XM_003687768.1"/>
</dbReference>
<proteinExistence type="predicted"/>
<dbReference type="InterPro" id="IPR036322">
    <property type="entry name" value="WD40_repeat_dom_sf"/>
</dbReference>
<dbReference type="GO" id="GO:0034455">
    <property type="term" value="C:t-UTP complex"/>
    <property type="evidence" value="ECO:0007669"/>
    <property type="project" value="EnsemblFungi"/>
</dbReference>
<dbReference type="OMA" id="RFAFQAN"/>
<evidence type="ECO:0008006" key="3">
    <source>
        <dbReference type="Google" id="ProtNLM"/>
    </source>
</evidence>
<gene>
    <name evidence="1" type="primary">TPHA0L00250</name>
    <name evidence="1" type="ordered locus">TPHA_0L00250</name>
</gene>
<dbReference type="AlphaFoldDB" id="G8BZQ4"/>
<accession>G8BZQ4</accession>
<dbReference type="GO" id="GO:0000462">
    <property type="term" value="P:maturation of SSU-rRNA from tricistronic rRNA transcript (SSU-rRNA, 5.8S rRNA, LSU-rRNA)"/>
    <property type="evidence" value="ECO:0007669"/>
    <property type="project" value="EnsemblFungi"/>
</dbReference>
<dbReference type="EMBL" id="HE612867">
    <property type="protein sequence ID" value="CCE65382.1"/>
    <property type="molecule type" value="Genomic_DNA"/>
</dbReference>
<dbReference type="HOGENOM" id="CLU_037435_0_0_1"/>
<organism evidence="1 2">
    <name type="scientific">Tetrapisispora phaffii (strain ATCC 24235 / CBS 4417 / NBRC 1672 / NRRL Y-8282 / UCD 70-5)</name>
    <name type="common">Yeast</name>
    <name type="synonym">Fabospora phaffii</name>
    <dbReference type="NCBI Taxonomy" id="1071381"/>
    <lineage>
        <taxon>Eukaryota</taxon>
        <taxon>Fungi</taxon>
        <taxon>Dikarya</taxon>
        <taxon>Ascomycota</taxon>
        <taxon>Saccharomycotina</taxon>
        <taxon>Saccharomycetes</taxon>
        <taxon>Saccharomycetales</taxon>
        <taxon>Saccharomycetaceae</taxon>
        <taxon>Tetrapisispora</taxon>
    </lineage>
</organism>
<keyword evidence="2" id="KW-1185">Reference proteome</keyword>
<dbReference type="KEGG" id="tpf:TPHA_0L00250"/>
<sequence length="549" mass="61740">MSSEMVGYFSLDGSQFAFQANIAQKNFVDVYPLDSSNNFNVNSSLVTRIDYESNDLIADEALFMGWCTSPATTASKLKRDTDGEGIPKADNQENYFVSVFPEGKIVVFAPNGKDIVNIIKNKHEITHTDISDEFIWIVDADNTVKKFQFSETKPAKTFHLTDGKNEEIVHFQILNSGSNPIVAVASEQTVYIIDASKRKPSTVAKLDVFGALTCQLLDSDDKIAIATVETLSVFDLSTGEIINTWKIQSEKIKKNGNLLFSVNVDGNLSILDMKNGKLVNTISVNKTEIIDFSIIGDSLMVAWLNVNEPNFKKLSIEDIKKEKSIELKSGAEESESVIDQKKTIDDIKVEETGKKIKKKVSKAEQDETSNELIILLDTDGKNDEILSNITSESWNRDRINKFIKIRLTADSQILKLFNLLSDIVENNIWNIDDRILTWLEWLLTLKSSYLNSSKSKQVAKKLKHFKVSLKTSAETLPILIGIQGKLEMLKRQALLRKELTQLKLENDKNEIVNIDEGETNVKDKDDSEDNITYVNGESDAFFDASEFKE</sequence>
<dbReference type="GO" id="GO:0032040">
    <property type="term" value="C:small-subunit processome"/>
    <property type="evidence" value="ECO:0007669"/>
    <property type="project" value="EnsemblFungi"/>
</dbReference>
<dbReference type="GeneID" id="11531663"/>
<dbReference type="Gene3D" id="2.130.10.10">
    <property type="entry name" value="YVTN repeat-like/Quinoprotein amine dehydrogenase"/>
    <property type="match status" value="1"/>
</dbReference>
<dbReference type="SUPFAM" id="SSF50978">
    <property type="entry name" value="WD40 repeat-like"/>
    <property type="match status" value="1"/>
</dbReference>
<dbReference type="GO" id="GO:0034511">
    <property type="term" value="F:U3 snoRNA binding"/>
    <property type="evidence" value="ECO:0007669"/>
    <property type="project" value="EnsemblFungi"/>
</dbReference>
<dbReference type="STRING" id="1071381.G8BZQ4"/>
<dbReference type="GO" id="GO:0071528">
    <property type="term" value="P:tRNA re-export from nucleus"/>
    <property type="evidence" value="ECO:0007669"/>
    <property type="project" value="EnsemblFungi"/>
</dbReference>
<evidence type="ECO:0000313" key="2">
    <source>
        <dbReference type="Proteomes" id="UP000005666"/>
    </source>
</evidence>